<feature type="transmembrane region" description="Helical" evidence="1">
    <location>
        <begin position="100"/>
        <end position="121"/>
    </location>
</feature>
<keyword evidence="1" id="KW-1133">Transmembrane helix</keyword>
<dbReference type="PANTHER" id="PTHR31970:SF9">
    <property type="entry name" value="MOLYBDATE TRANSPORTER 2"/>
    <property type="match status" value="1"/>
</dbReference>
<name>A0A4R0X0R6_9BURK</name>
<evidence type="ECO:0000313" key="2">
    <source>
        <dbReference type="EMBL" id="TCG03593.1"/>
    </source>
</evidence>
<dbReference type="Proteomes" id="UP000294200">
    <property type="component" value="Unassembled WGS sequence"/>
</dbReference>
<evidence type="ECO:0008006" key="4">
    <source>
        <dbReference type="Google" id="ProtNLM"/>
    </source>
</evidence>
<dbReference type="InterPro" id="IPR031563">
    <property type="entry name" value="MOT1/MOT2"/>
</dbReference>
<dbReference type="AlphaFoldDB" id="A0A4R0X0R6"/>
<feature type="transmembrane region" description="Helical" evidence="1">
    <location>
        <begin position="73"/>
        <end position="93"/>
    </location>
</feature>
<protein>
    <recommendedName>
        <fullName evidence="4">Sulfate transporter</fullName>
    </recommendedName>
</protein>
<feature type="transmembrane region" description="Helical" evidence="1">
    <location>
        <begin position="233"/>
        <end position="253"/>
    </location>
</feature>
<dbReference type="GO" id="GO:0015098">
    <property type="term" value="F:molybdate ion transmembrane transporter activity"/>
    <property type="evidence" value="ECO:0007669"/>
    <property type="project" value="InterPro"/>
</dbReference>
<feature type="transmembrane region" description="Helical" evidence="1">
    <location>
        <begin position="265"/>
        <end position="286"/>
    </location>
</feature>
<feature type="transmembrane region" description="Helical" evidence="1">
    <location>
        <begin position="32"/>
        <end position="53"/>
    </location>
</feature>
<gene>
    <name evidence="2" type="ORF">BZM27_47270</name>
</gene>
<organism evidence="2 3">
    <name type="scientific">Paraburkholderia steynii</name>
    <dbReference type="NCBI Taxonomy" id="1245441"/>
    <lineage>
        <taxon>Bacteria</taxon>
        <taxon>Pseudomonadati</taxon>
        <taxon>Pseudomonadota</taxon>
        <taxon>Betaproteobacteria</taxon>
        <taxon>Burkholderiales</taxon>
        <taxon>Burkholderiaceae</taxon>
        <taxon>Paraburkholderia</taxon>
    </lineage>
</organism>
<reference evidence="2 3" key="1">
    <citation type="submission" date="2017-02" db="EMBL/GenBank/DDBJ databases">
        <title>Paraburkholderia sophoroidis sp. nov. and Paraburkholderia steynii sp. nov. rhizobial symbionts of the fynbos legume Hypocalyptus sophoroides.</title>
        <authorList>
            <person name="Steenkamp E.T."/>
            <person name="Beukes C.W."/>
            <person name="Van Zyl E."/>
            <person name="Avontuur J."/>
            <person name="Chan W.Y."/>
            <person name="Hassen A."/>
            <person name="Palmer M."/>
            <person name="Mthombeni L."/>
            <person name="Phalane F."/>
            <person name="Sereme K."/>
            <person name="Venter S.N."/>
        </authorList>
    </citation>
    <scope>NUCLEOTIDE SEQUENCE [LARGE SCALE GENOMIC DNA]</scope>
    <source>
        <strain evidence="2 3">HC1.1ba</strain>
    </source>
</reference>
<dbReference type="EMBL" id="MWML01000374">
    <property type="protein sequence ID" value="TCG03593.1"/>
    <property type="molecule type" value="Genomic_DNA"/>
</dbReference>
<feature type="transmembrane region" description="Helical" evidence="1">
    <location>
        <begin position="6"/>
        <end position="25"/>
    </location>
</feature>
<accession>A0A4R0X0R6</accession>
<sequence>MDEISEALGDLGTFLPHIIGVVAVVRMDPTGILTTFGLFYAFAGAFYGVPMAVQPMKAASAAVLITPLDPGAVAGAGLVIGVFFLVAGATGLVSRIARILPLGVAAGLQLGLGLSLAALGVRLVEKQLWLGVAMSVAMLVLMRIPRMPVALVAVIAGAVIGQVTGITPPLPKLDFGLHLPHFVLPTQGQILHGIEYAVLPQIPLTLTNAIIVTAVVVRQLFPDGRHPVNERNLAITTGLGNLLSAPFGGFLMCHGAGGVMGHYRFGARTATAPLLIGITFLAFGLFLGKSGYDLLRTIPDAVLGGLLLFSGIELALSSKPHEYRGADLFLVLLMAAIAIASNAAVAFAVGVPLAYGIKRDWVKV</sequence>
<proteinExistence type="predicted"/>
<dbReference type="PANTHER" id="PTHR31970">
    <property type="match status" value="1"/>
</dbReference>
<feature type="transmembrane region" description="Helical" evidence="1">
    <location>
        <begin position="127"/>
        <end position="144"/>
    </location>
</feature>
<keyword evidence="1" id="KW-0472">Membrane</keyword>
<feature type="transmembrane region" description="Helical" evidence="1">
    <location>
        <begin position="151"/>
        <end position="170"/>
    </location>
</feature>
<feature type="transmembrane region" description="Helical" evidence="1">
    <location>
        <begin position="328"/>
        <end position="355"/>
    </location>
</feature>
<keyword evidence="3" id="KW-1185">Reference proteome</keyword>
<evidence type="ECO:0000256" key="1">
    <source>
        <dbReference type="SAM" id="Phobius"/>
    </source>
</evidence>
<dbReference type="Pfam" id="PF16983">
    <property type="entry name" value="MFS_MOT1"/>
    <property type="match status" value="2"/>
</dbReference>
<evidence type="ECO:0000313" key="3">
    <source>
        <dbReference type="Proteomes" id="UP000294200"/>
    </source>
</evidence>
<keyword evidence="1" id="KW-0812">Transmembrane</keyword>
<comment type="caution">
    <text evidence="2">The sequence shown here is derived from an EMBL/GenBank/DDBJ whole genome shotgun (WGS) entry which is preliminary data.</text>
</comment>
<feature type="transmembrane region" description="Helical" evidence="1">
    <location>
        <begin position="298"/>
        <end position="316"/>
    </location>
</feature>